<reference evidence="1" key="2">
    <citation type="submission" date="2020-06" db="EMBL/GenBank/DDBJ databases">
        <title>Helianthus annuus Genome sequencing and assembly Release 2.</title>
        <authorList>
            <person name="Gouzy J."/>
            <person name="Langlade N."/>
            <person name="Munos S."/>
        </authorList>
    </citation>
    <scope>NUCLEOTIDE SEQUENCE</scope>
    <source>
        <tissue evidence="1">Leaves</tissue>
    </source>
</reference>
<keyword evidence="2" id="KW-1185">Reference proteome</keyword>
<dbReference type="AlphaFoldDB" id="A0A9K3HDU4"/>
<evidence type="ECO:0000313" key="1">
    <source>
        <dbReference type="EMBL" id="KAF5776860.1"/>
    </source>
</evidence>
<evidence type="ECO:0000313" key="2">
    <source>
        <dbReference type="Proteomes" id="UP000215914"/>
    </source>
</evidence>
<dbReference type="EMBL" id="MNCJ02000327">
    <property type="protein sequence ID" value="KAF5776860.1"/>
    <property type="molecule type" value="Genomic_DNA"/>
</dbReference>
<dbReference type="Proteomes" id="UP000215914">
    <property type="component" value="Unassembled WGS sequence"/>
</dbReference>
<protein>
    <submittedName>
        <fullName evidence="1">Uncharacterized protein</fullName>
    </submittedName>
</protein>
<organism evidence="1 2">
    <name type="scientific">Helianthus annuus</name>
    <name type="common">Common sunflower</name>
    <dbReference type="NCBI Taxonomy" id="4232"/>
    <lineage>
        <taxon>Eukaryota</taxon>
        <taxon>Viridiplantae</taxon>
        <taxon>Streptophyta</taxon>
        <taxon>Embryophyta</taxon>
        <taxon>Tracheophyta</taxon>
        <taxon>Spermatophyta</taxon>
        <taxon>Magnoliopsida</taxon>
        <taxon>eudicotyledons</taxon>
        <taxon>Gunneridae</taxon>
        <taxon>Pentapetalae</taxon>
        <taxon>asterids</taxon>
        <taxon>campanulids</taxon>
        <taxon>Asterales</taxon>
        <taxon>Asteraceae</taxon>
        <taxon>Asteroideae</taxon>
        <taxon>Heliantheae alliance</taxon>
        <taxon>Heliantheae</taxon>
        <taxon>Helianthus</taxon>
    </lineage>
</organism>
<accession>A0A9K3HDU4</accession>
<sequence length="105" mass="12060">MAGGCWLQVGCDDRWVLVTVVVAGMWGWRCGRRPMCQEEVNVCAKKTWVIVCVVKRSRRPFLMKGLRENKQAAASKRLRASVRRRHKWPEVLLAKKQTPPKSEGL</sequence>
<dbReference type="Gramene" id="mRNA:HanXRQr2_Chr12g0528951">
    <property type="protein sequence ID" value="CDS:HanXRQr2_Chr12g0528951.1"/>
    <property type="gene ID" value="HanXRQr2_Chr12g0528951"/>
</dbReference>
<name>A0A9K3HDU4_HELAN</name>
<reference evidence="1" key="1">
    <citation type="journal article" date="2017" name="Nature">
        <title>The sunflower genome provides insights into oil metabolism, flowering and Asterid evolution.</title>
        <authorList>
            <person name="Badouin H."/>
            <person name="Gouzy J."/>
            <person name="Grassa C.J."/>
            <person name="Murat F."/>
            <person name="Staton S.E."/>
            <person name="Cottret L."/>
            <person name="Lelandais-Briere C."/>
            <person name="Owens G.L."/>
            <person name="Carrere S."/>
            <person name="Mayjonade B."/>
            <person name="Legrand L."/>
            <person name="Gill N."/>
            <person name="Kane N.C."/>
            <person name="Bowers J.E."/>
            <person name="Hubner S."/>
            <person name="Bellec A."/>
            <person name="Berard A."/>
            <person name="Berges H."/>
            <person name="Blanchet N."/>
            <person name="Boniface M.C."/>
            <person name="Brunel D."/>
            <person name="Catrice O."/>
            <person name="Chaidir N."/>
            <person name="Claudel C."/>
            <person name="Donnadieu C."/>
            <person name="Faraut T."/>
            <person name="Fievet G."/>
            <person name="Helmstetter N."/>
            <person name="King M."/>
            <person name="Knapp S.J."/>
            <person name="Lai Z."/>
            <person name="Le Paslier M.C."/>
            <person name="Lippi Y."/>
            <person name="Lorenzon L."/>
            <person name="Mandel J.R."/>
            <person name="Marage G."/>
            <person name="Marchand G."/>
            <person name="Marquand E."/>
            <person name="Bret-Mestries E."/>
            <person name="Morien E."/>
            <person name="Nambeesan S."/>
            <person name="Nguyen T."/>
            <person name="Pegot-Espagnet P."/>
            <person name="Pouilly N."/>
            <person name="Raftis F."/>
            <person name="Sallet E."/>
            <person name="Schiex T."/>
            <person name="Thomas J."/>
            <person name="Vandecasteele C."/>
            <person name="Vares D."/>
            <person name="Vear F."/>
            <person name="Vautrin S."/>
            <person name="Crespi M."/>
            <person name="Mangin B."/>
            <person name="Burke J.M."/>
            <person name="Salse J."/>
            <person name="Munos S."/>
            <person name="Vincourt P."/>
            <person name="Rieseberg L.H."/>
            <person name="Langlade N.B."/>
        </authorList>
    </citation>
    <scope>NUCLEOTIDE SEQUENCE</scope>
    <source>
        <tissue evidence="1">Leaves</tissue>
    </source>
</reference>
<comment type="caution">
    <text evidence="1">The sequence shown here is derived from an EMBL/GenBank/DDBJ whole genome shotgun (WGS) entry which is preliminary data.</text>
</comment>
<gene>
    <name evidence="1" type="ORF">HanXRQr2_Chr12g0528951</name>
</gene>
<proteinExistence type="predicted"/>